<organism evidence="6 7">
    <name type="scientific">Nitratireductor pacificus pht-3B</name>
    <dbReference type="NCBI Taxonomy" id="391937"/>
    <lineage>
        <taxon>Bacteria</taxon>
        <taxon>Pseudomonadati</taxon>
        <taxon>Pseudomonadota</taxon>
        <taxon>Alphaproteobacteria</taxon>
        <taxon>Hyphomicrobiales</taxon>
        <taxon>Phyllobacteriaceae</taxon>
        <taxon>Nitratireductor</taxon>
    </lineage>
</organism>
<evidence type="ECO:0000256" key="2">
    <source>
        <dbReference type="ARBA" id="ARBA00022676"/>
    </source>
</evidence>
<feature type="transmembrane region" description="Helical" evidence="5">
    <location>
        <begin position="542"/>
        <end position="559"/>
    </location>
</feature>
<evidence type="ECO:0000313" key="6">
    <source>
        <dbReference type="EMBL" id="EKF20146.1"/>
    </source>
</evidence>
<dbReference type="Gene3D" id="3.90.550.10">
    <property type="entry name" value="Spore Coat Polysaccharide Biosynthesis Protein SpsA, Chain A"/>
    <property type="match status" value="1"/>
</dbReference>
<feature type="region of interest" description="Disordered" evidence="4">
    <location>
        <begin position="637"/>
        <end position="669"/>
    </location>
</feature>
<reference evidence="6 7" key="1">
    <citation type="journal article" date="2012" name="J. Bacteriol.">
        <title>Genome Sequence of Nitratireductor pacificus Type Strain pht-3B.</title>
        <authorList>
            <person name="Lai Q."/>
            <person name="Li G."/>
            <person name="Shao Z."/>
        </authorList>
    </citation>
    <scope>NUCLEOTIDE SEQUENCE [LARGE SCALE GENOMIC DNA]</scope>
    <source>
        <strain evidence="7">pht-3B</strain>
    </source>
</reference>
<evidence type="ECO:0000256" key="5">
    <source>
        <dbReference type="SAM" id="Phobius"/>
    </source>
</evidence>
<dbReference type="Proteomes" id="UP000006786">
    <property type="component" value="Unassembled WGS sequence"/>
</dbReference>
<evidence type="ECO:0000256" key="4">
    <source>
        <dbReference type="SAM" id="MobiDB-lite"/>
    </source>
</evidence>
<dbReference type="PANTHER" id="PTHR43630">
    <property type="entry name" value="POLY-BETA-1,6-N-ACETYL-D-GLUCOSAMINE SYNTHASE"/>
    <property type="match status" value="1"/>
</dbReference>
<keyword evidence="7" id="KW-1185">Reference proteome</keyword>
<dbReference type="Pfam" id="PF13641">
    <property type="entry name" value="Glyco_tranf_2_3"/>
    <property type="match status" value="1"/>
</dbReference>
<dbReference type="SUPFAM" id="SSF160246">
    <property type="entry name" value="EspE N-terminal domain-like"/>
    <property type="match status" value="1"/>
</dbReference>
<feature type="compositionally biased region" description="Low complexity" evidence="4">
    <location>
        <begin position="658"/>
        <end position="669"/>
    </location>
</feature>
<dbReference type="STRING" id="391937.NA2_05131"/>
<accession>K2MDB1</accession>
<dbReference type="InterPro" id="IPR037257">
    <property type="entry name" value="T2SS_E_N_sf"/>
</dbReference>
<dbReference type="GO" id="GO:0016757">
    <property type="term" value="F:glycosyltransferase activity"/>
    <property type="evidence" value="ECO:0007669"/>
    <property type="project" value="UniProtKB-KW"/>
</dbReference>
<dbReference type="InterPro" id="IPR029044">
    <property type="entry name" value="Nucleotide-diphossugar_trans"/>
</dbReference>
<keyword evidence="3 6" id="KW-0808">Transferase</keyword>
<keyword evidence="5" id="KW-1133">Transmembrane helix</keyword>
<feature type="transmembrane region" description="Helical" evidence="5">
    <location>
        <begin position="566"/>
        <end position="588"/>
    </location>
</feature>
<comment type="similarity">
    <text evidence="1">Belongs to the glycosyltransferase 2 family.</text>
</comment>
<protein>
    <submittedName>
        <fullName evidence="6">Glycosyl transferase family protein</fullName>
    </submittedName>
</protein>
<name>K2MDB1_9HYPH</name>
<keyword evidence="5" id="KW-0812">Transmembrane</keyword>
<evidence type="ECO:0000313" key="7">
    <source>
        <dbReference type="Proteomes" id="UP000006786"/>
    </source>
</evidence>
<evidence type="ECO:0000256" key="1">
    <source>
        <dbReference type="ARBA" id="ARBA00006739"/>
    </source>
</evidence>
<dbReference type="RefSeq" id="WP_008594950.1">
    <property type="nucleotide sequence ID" value="NZ_AMRM01000004.1"/>
</dbReference>
<dbReference type="eggNOG" id="COG1215">
    <property type="taxonomic scope" value="Bacteria"/>
</dbReference>
<dbReference type="PANTHER" id="PTHR43630:SF1">
    <property type="entry name" value="POLY-BETA-1,6-N-ACETYL-D-GLUCOSAMINE SYNTHASE"/>
    <property type="match status" value="1"/>
</dbReference>
<dbReference type="AlphaFoldDB" id="K2MDB1"/>
<sequence>MEPFGKTGDGAQAEGHDAMSRKRGIDAAFDQVGTPSTAADWLPILERLSISAEEAARIEARAVLAGVPFQAELLASGLVSERGLFHELADSLGLPFLDQPDPDELVMQDWQRLAALASRGGAGIALSLRGGGQSLVLIAPEKLDIQGLRNFIARYPRASTRIRVVPPSALRRAIAARSTQSLMRIATGALFAALPDQSARFVVNAWQGAIFGALSVSLLFAAVLVPGGTLLAVHGVLSLVFLACVALRVSVGLAPSKPHTPKLSTIRPGEMPVYTVLVALYKEAEVVPDLLVALGRIVWPRAKLEIKLVCEGDDTETLNAIRAQELRSYIEIIEVPPGGPRTKPKALSYALPMTSGDFVVLYDAEDRPHPFQLVEAWQRFRESDRTLACLQAPLNISNKRESWISAMFALEYSALFRGILPWFARHGLVLPLGGTSNHFRRSALTAVNGWDPYNVTEDADLGVRLRRQGYRTDVIHSPTFEDAPTDLRTWLPQRTRWFKGWAQTWLVHMRDPAATHRELGLTSFVVMQVMFAGMVLSALAYSVFLATAAGLLLCLAIYGDLRSSHLGLLVLDGVNIVCGHLSFLMLGWSTLGKTERPEFWKRIVCTPVYWVLISIAAWRCLWQLYWRPHHWEKTMHRPSQRAARQPRKDPPEPMILGSSAPIASRSRPS</sequence>
<gene>
    <name evidence="6" type="ORF">NA2_05131</name>
</gene>
<evidence type="ECO:0000256" key="3">
    <source>
        <dbReference type="ARBA" id="ARBA00022679"/>
    </source>
</evidence>
<dbReference type="EMBL" id="AMRM01000004">
    <property type="protein sequence ID" value="EKF20146.1"/>
    <property type="molecule type" value="Genomic_DNA"/>
</dbReference>
<comment type="caution">
    <text evidence="6">The sequence shown here is derived from an EMBL/GenBank/DDBJ whole genome shotgun (WGS) entry which is preliminary data.</text>
</comment>
<dbReference type="SUPFAM" id="SSF53448">
    <property type="entry name" value="Nucleotide-diphospho-sugar transferases"/>
    <property type="match status" value="1"/>
</dbReference>
<keyword evidence="5" id="KW-0472">Membrane</keyword>
<feature type="transmembrane region" description="Helical" evidence="5">
    <location>
        <begin position="231"/>
        <end position="254"/>
    </location>
</feature>
<keyword evidence="2" id="KW-0328">Glycosyltransferase</keyword>
<dbReference type="PATRIC" id="fig|391937.3.peg.1056"/>
<feature type="transmembrane region" description="Helical" evidence="5">
    <location>
        <begin position="201"/>
        <end position="225"/>
    </location>
</feature>
<feature type="transmembrane region" description="Helical" evidence="5">
    <location>
        <begin position="608"/>
        <end position="626"/>
    </location>
</feature>
<proteinExistence type="inferred from homology"/>
<dbReference type="CDD" id="cd06427">
    <property type="entry name" value="CESA_like_2"/>
    <property type="match status" value="1"/>
</dbReference>